<dbReference type="KEGG" id="mpq:ABA45_00595"/>
<dbReference type="EMBL" id="CP011494">
    <property type="protein sequence ID" value="AKO51104.1"/>
    <property type="molecule type" value="Genomic_DNA"/>
</dbReference>
<keyword evidence="6" id="KW-1185">Reference proteome</keyword>
<dbReference type="SMART" id="SM00382">
    <property type="entry name" value="AAA"/>
    <property type="match status" value="1"/>
</dbReference>
<name>A0A0H4HWM5_9GAMM</name>
<evidence type="ECO:0000313" key="6">
    <source>
        <dbReference type="Proteomes" id="UP000036406"/>
    </source>
</evidence>
<dbReference type="Pfam" id="PF00005">
    <property type="entry name" value="ABC_tran"/>
    <property type="match status" value="1"/>
</dbReference>
<dbReference type="STRING" id="330734.ABA45_00595"/>
<dbReference type="PANTHER" id="PTHR42781">
    <property type="entry name" value="SPERMIDINE/PUTRESCINE IMPORT ATP-BINDING PROTEIN POTA"/>
    <property type="match status" value="1"/>
</dbReference>
<dbReference type="InterPro" id="IPR017871">
    <property type="entry name" value="ABC_transporter-like_CS"/>
</dbReference>
<dbReference type="InterPro" id="IPR003593">
    <property type="entry name" value="AAA+_ATPase"/>
</dbReference>
<feature type="domain" description="ABC transporter" evidence="4">
    <location>
        <begin position="17"/>
        <end position="219"/>
    </location>
</feature>
<keyword evidence="2" id="KW-0547">Nucleotide-binding</keyword>
<dbReference type="GO" id="GO:0005524">
    <property type="term" value="F:ATP binding"/>
    <property type="evidence" value="ECO:0007669"/>
    <property type="project" value="UniProtKB-KW"/>
</dbReference>
<evidence type="ECO:0000256" key="2">
    <source>
        <dbReference type="ARBA" id="ARBA00022741"/>
    </source>
</evidence>
<dbReference type="InterPro" id="IPR050093">
    <property type="entry name" value="ABC_SmlMolc_Importer"/>
</dbReference>
<dbReference type="PROSITE" id="PS50893">
    <property type="entry name" value="ABC_TRANSPORTER_2"/>
    <property type="match status" value="1"/>
</dbReference>
<evidence type="ECO:0000256" key="1">
    <source>
        <dbReference type="ARBA" id="ARBA00022448"/>
    </source>
</evidence>
<reference evidence="5 6" key="1">
    <citation type="submission" date="2015-05" db="EMBL/GenBank/DDBJ databases">
        <title>Complete genome of Marinobacter psychrophilus strain 20041T isolated from sea-ice of the Canadian Basin.</title>
        <authorList>
            <person name="Song L."/>
            <person name="Ren L."/>
            <person name="Yu Y."/>
            <person name="Wang X."/>
        </authorList>
    </citation>
    <scope>NUCLEOTIDE SEQUENCE [LARGE SCALE GENOMIC DNA]</scope>
    <source>
        <strain evidence="5 6">20041</strain>
    </source>
</reference>
<proteinExistence type="predicted"/>
<protein>
    <submittedName>
        <fullName evidence="5">ABC transporter ATP-binding protein</fullName>
    </submittedName>
</protein>
<dbReference type="RefSeq" id="WP_048383609.1">
    <property type="nucleotide sequence ID" value="NZ_CP011494.1"/>
</dbReference>
<gene>
    <name evidence="5" type="ORF">ABA45_00595</name>
</gene>
<evidence type="ECO:0000256" key="3">
    <source>
        <dbReference type="ARBA" id="ARBA00022840"/>
    </source>
</evidence>
<keyword evidence="1" id="KW-0813">Transport</keyword>
<dbReference type="PROSITE" id="PS00211">
    <property type="entry name" value="ABC_TRANSPORTER_1"/>
    <property type="match status" value="1"/>
</dbReference>
<dbReference type="InterPro" id="IPR027417">
    <property type="entry name" value="P-loop_NTPase"/>
</dbReference>
<dbReference type="Gene3D" id="3.40.50.300">
    <property type="entry name" value="P-loop containing nucleotide triphosphate hydrolases"/>
    <property type="match status" value="1"/>
</dbReference>
<organism evidence="5 6">
    <name type="scientific">Marinobacter psychrophilus</name>
    <dbReference type="NCBI Taxonomy" id="330734"/>
    <lineage>
        <taxon>Bacteria</taxon>
        <taxon>Pseudomonadati</taxon>
        <taxon>Pseudomonadota</taxon>
        <taxon>Gammaproteobacteria</taxon>
        <taxon>Pseudomonadales</taxon>
        <taxon>Marinobacteraceae</taxon>
        <taxon>Marinobacter</taxon>
    </lineage>
</organism>
<dbReference type="AlphaFoldDB" id="A0A0H4HWM5"/>
<sequence length="220" mass="23302">MERTSGHAGPLAEAGCLQLQDVALELHGHRLLHLNETISPGGVLTVMGPSGSGKSTLLAWIAGFMSPSFHATGRAILDGEDITGRPAEKTGVGLLFQDPLLFPHLSVAGNVRFGARVGKDGVAERVENALASVGLAGFGHRDPETLSGGQRARVALVRLILSRPRAILLDEPFSKLDAPLRRELRAVVFEHLRQQNVPAVLVTHDQEDADAAGGLIVTID</sequence>
<dbReference type="Proteomes" id="UP000036406">
    <property type="component" value="Chromosome"/>
</dbReference>
<dbReference type="GO" id="GO:0016887">
    <property type="term" value="F:ATP hydrolysis activity"/>
    <property type="evidence" value="ECO:0007669"/>
    <property type="project" value="InterPro"/>
</dbReference>
<dbReference type="InterPro" id="IPR003439">
    <property type="entry name" value="ABC_transporter-like_ATP-bd"/>
</dbReference>
<dbReference type="PATRIC" id="fig|330734.3.peg.129"/>
<evidence type="ECO:0000313" key="5">
    <source>
        <dbReference type="EMBL" id="AKO51104.1"/>
    </source>
</evidence>
<evidence type="ECO:0000259" key="4">
    <source>
        <dbReference type="PROSITE" id="PS50893"/>
    </source>
</evidence>
<dbReference type="PANTHER" id="PTHR42781:SF4">
    <property type="entry name" value="SPERMIDINE_PUTRESCINE IMPORT ATP-BINDING PROTEIN POTA"/>
    <property type="match status" value="1"/>
</dbReference>
<dbReference type="SUPFAM" id="SSF52540">
    <property type="entry name" value="P-loop containing nucleoside triphosphate hydrolases"/>
    <property type="match status" value="1"/>
</dbReference>
<accession>A0A0H4HWM5</accession>
<keyword evidence="3 5" id="KW-0067">ATP-binding</keyword>